<gene>
    <name evidence="2" type="primary">nad6</name>
</gene>
<keyword evidence="1" id="KW-0472">Membrane</keyword>
<geneLocation type="mitochondrion" evidence="2"/>
<accession>A0A346Q028</accession>
<dbReference type="AlphaFoldDB" id="A0A346Q028"/>
<keyword evidence="2" id="KW-0496">Mitochondrion</keyword>
<feature type="transmembrane region" description="Helical" evidence="1">
    <location>
        <begin position="6"/>
        <end position="23"/>
    </location>
</feature>
<keyword evidence="1" id="KW-1133">Transmembrane helix</keyword>
<organism evidence="2">
    <name type="scientific">Lamellodiscus spari</name>
    <dbReference type="NCBI Taxonomy" id="330065"/>
    <lineage>
        <taxon>Eukaryota</taxon>
        <taxon>Metazoa</taxon>
        <taxon>Spiralia</taxon>
        <taxon>Lophotrochozoa</taxon>
        <taxon>Platyhelminthes</taxon>
        <taxon>Monogenea</taxon>
        <taxon>Monopisthocotylea</taxon>
        <taxon>Dactylogyridea</taxon>
        <taxon>Diplectanidae</taxon>
        <taxon>Lamellodiscus</taxon>
    </lineage>
</organism>
<reference evidence="2" key="1">
    <citation type="submission" date="2018-05" db="EMBL/GenBank/DDBJ databases">
        <authorList>
            <person name="Lanie J.A."/>
            <person name="Ng W.-L."/>
            <person name="Kazmierczak K.M."/>
            <person name="Andrzejewski T.M."/>
            <person name="Davidsen T.M."/>
            <person name="Wayne K.J."/>
            <person name="Tettelin H."/>
            <person name="Glass J.I."/>
            <person name="Rusch D."/>
            <person name="Podicherti R."/>
            <person name="Tsui H.-C.T."/>
            <person name="Winkler M.E."/>
        </authorList>
    </citation>
    <scope>NUCLEOTIDE SEQUENCE</scope>
</reference>
<dbReference type="EMBL" id="MH328204">
    <property type="protein sequence ID" value="AXR86354.1"/>
    <property type="molecule type" value="Genomic_DNA"/>
</dbReference>
<feature type="transmembrane region" description="Helical" evidence="1">
    <location>
        <begin position="123"/>
        <end position="143"/>
    </location>
</feature>
<name>A0A346Q028_9PLAT</name>
<protein>
    <submittedName>
        <fullName evidence="2">NADH dehydrogenase subunit 6</fullName>
    </submittedName>
</protein>
<feature type="transmembrane region" description="Helical" evidence="1">
    <location>
        <begin position="28"/>
        <end position="46"/>
    </location>
</feature>
<sequence>MLNSIGLLLFICSSLGYFFIVNLIHYCILLIINALIVSLWIIFFTGQVWYSILFYMVYVGGVYILFIFLSVYSPNLNNLLSFNIFWFGGVFLFLLVVGASLTINNISNYFGDNSYYFCSFNEVYTYLFICSFLLIGFYFISYISSSKEYFIR</sequence>
<feature type="transmembrane region" description="Helical" evidence="1">
    <location>
        <begin position="52"/>
        <end position="72"/>
    </location>
</feature>
<evidence type="ECO:0000256" key="1">
    <source>
        <dbReference type="SAM" id="Phobius"/>
    </source>
</evidence>
<feature type="transmembrane region" description="Helical" evidence="1">
    <location>
        <begin position="84"/>
        <end position="103"/>
    </location>
</feature>
<proteinExistence type="predicted"/>
<keyword evidence="1" id="KW-0812">Transmembrane</keyword>
<evidence type="ECO:0000313" key="2">
    <source>
        <dbReference type="EMBL" id="AXR86354.1"/>
    </source>
</evidence>